<sequence>MLDGLSRLEDLVLRTKELGMDSLAITDHGGMYGAIDFYQIANKHGVKPIIGCEMYVAPDSRHERSSNNKSPYHMTVLSHNERGYDNLVKLVSKANLEASTTSRASTARFLSSTAKD</sequence>
<comment type="caution">
    <text evidence="2">The sequence shown here is derived from an EMBL/GenBank/DDBJ whole genome shotgun (WGS) entry which is preliminary data.</text>
</comment>
<dbReference type="Pfam" id="PF02811">
    <property type="entry name" value="PHP"/>
    <property type="match status" value="1"/>
</dbReference>
<accession>A0AA35REK6</accession>
<proteinExistence type="predicted"/>
<dbReference type="EMBL" id="CASHTH010000972">
    <property type="protein sequence ID" value="CAI8009532.1"/>
    <property type="molecule type" value="Genomic_DNA"/>
</dbReference>
<dbReference type="Gene3D" id="3.20.20.140">
    <property type="entry name" value="Metal-dependent hydrolases"/>
    <property type="match status" value="1"/>
</dbReference>
<organism evidence="2 3">
    <name type="scientific">Geodia barretti</name>
    <name type="common">Barrett's horny sponge</name>
    <dbReference type="NCBI Taxonomy" id="519541"/>
    <lineage>
        <taxon>Eukaryota</taxon>
        <taxon>Metazoa</taxon>
        <taxon>Porifera</taxon>
        <taxon>Demospongiae</taxon>
        <taxon>Heteroscleromorpha</taxon>
        <taxon>Tetractinellida</taxon>
        <taxon>Astrophorina</taxon>
        <taxon>Geodiidae</taxon>
        <taxon>Geodia</taxon>
    </lineage>
</organism>
<protein>
    <submittedName>
        <fullName evidence="2">DNA polymerase III subunit alpha</fullName>
    </submittedName>
</protein>
<keyword evidence="3" id="KW-1185">Reference proteome</keyword>
<dbReference type="InterPro" id="IPR004013">
    <property type="entry name" value="PHP_dom"/>
</dbReference>
<dbReference type="InterPro" id="IPR004805">
    <property type="entry name" value="DnaE2/DnaE/PolC"/>
</dbReference>
<dbReference type="SUPFAM" id="SSF89550">
    <property type="entry name" value="PHP domain-like"/>
    <property type="match status" value="1"/>
</dbReference>
<feature type="domain" description="Polymerase/histidinol phosphatase N-terminal" evidence="1">
    <location>
        <begin position="1"/>
        <end position="58"/>
    </location>
</feature>
<evidence type="ECO:0000313" key="3">
    <source>
        <dbReference type="Proteomes" id="UP001174909"/>
    </source>
</evidence>
<dbReference type="PANTHER" id="PTHR32294:SF0">
    <property type="entry name" value="DNA POLYMERASE III SUBUNIT ALPHA"/>
    <property type="match status" value="1"/>
</dbReference>
<dbReference type="PANTHER" id="PTHR32294">
    <property type="entry name" value="DNA POLYMERASE III SUBUNIT ALPHA"/>
    <property type="match status" value="1"/>
</dbReference>
<evidence type="ECO:0000259" key="1">
    <source>
        <dbReference type="SMART" id="SM00481"/>
    </source>
</evidence>
<dbReference type="InterPro" id="IPR016195">
    <property type="entry name" value="Pol/histidinol_Pase-like"/>
</dbReference>
<dbReference type="GO" id="GO:0006260">
    <property type="term" value="P:DNA replication"/>
    <property type="evidence" value="ECO:0007669"/>
    <property type="project" value="InterPro"/>
</dbReference>
<name>A0AA35REK6_GEOBA</name>
<evidence type="ECO:0000313" key="2">
    <source>
        <dbReference type="EMBL" id="CAI8009532.1"/>
    </source>
</evidence>
<dbReference type="AlphaFoldDB" id="A0AA35REK6"/>
<gene>
    <name evidence="2" type="ORF">GBAR_LOCUS6383</name>
</gene>
<dbReference type="Proteomes" id="UP001174909">
    <property type="component" value="Unassembled WGS sequence"/>
</dbReference>
<dbReference type="InterPro" id="IPR003141">
    <property type="entry name" value="Pol/His_phosphatase_N"/>
</dbReference>
<reference evidence="2" key="1">
    <citation type="submission" date="2023-03" db="EMBL/GenBank/DDBJ databases">
        <authorList>
            <person name="Steffen K."/>
            <person name="Cardenas P."/>
        </authorList>
    </citation>
    <scope>NUCLEOTIDE SEQUENCE</scope>
</reference>
<dbReference type="SMART" id="SM00481">
    <property type="entry name" value="POLIIIAc"/>
    <property type="match status" value="1"/>
</dbReference>
<dbReference type="GO" id="GO:0008408">
    <property type="term" value="F:3'-5' exonuclease activity"/>
    <property type="evidence" value="ECO:0007669"/>
    <property type="project" value="InterPro"/>
</dbReference>